<reference evidence="2" key="1">
    <citation type="journal article" date="2012" name="PLoS ONE">
        <title>Gene sets for utilization of primary and secondary nutrition supplies in the distal gut of endangered iberian lynx.</title>
        <authorList>
            <person name="Alcaide M."/>
            <person name="Messina E."/>
            <person name="Richter M."/>
            <person name="Bargiela R."/>
            <person name="Peplies J."/>
            <person name="Huws S.A."/>
            <person name="Newbold C.J."/>
            <person name="Golyshin P.N."/>
            <person name="Simon M.A."/>
            <person name="Lopez G."/>
            <person name="Yakimov M.M."/>
            <person name="Ferrer M."/>
        </authorList>
    </citation>
    <scope>NUCLEOTIDE SEQUENCE</scope>
</reference>
<dbReference type="InterPro" id="IPR011250">
    <property type="entry name" value="OMP/PagP_B-barrel"/>
</dbReference>
<feature type="domain" description="Outer membrane protein beta-barrel" evidence="1">
    <location>
        <begin position="21"/>
        <end position="186"/>
    </location>
</feature>
<protein>
    <recommendedName>
        <fullName evidence="1">Outer membrane protein beta-barrel domain-containing protein</fullName>
    </recommendedName>
</protein>
<proteinExistence type="predicted"/>
<dbReference type="Pfam" id="PF13568">
    <property type="entry name" value="OMP_b-brl_2"/>
    <property type="match status" value="1"/>
</dbReference>
<evidence type="ECO:0000259" key="1">
    <source>
        <dbReference type="Pfam" id="PF13568"/>
    </source>
</evidence>
<accession>J9GNC8</accession>
<dbReference type="Gene3D" id="2.40.160.20">
    <property type="match status" value="1"/>
</dbReference>
<sequence>MIGKKVALILGVAVMAMTANAQRVSFGLKGGMNISSESQSDVVKSYISDGLSYRTAFHIGGVLNYMLAERWDLEADLLYSMQGYKDKIKTTDGTQQISGNNYKVTSHYLTLPIGIKYYPIAGFYVECGPQLGYLLSKKGKLDAWEAYDPYTSDNIKRFEFGIFGGLGYYFTDHLSVGARYVHGLTGTSKEVGGSENRNFQISLGYLF</sequence>
<organism evidence="2">
    <name type="scientific">gut metagenome</name>
    <dbReference type="NCBI Taxonomy" id="749906"/>
    <lineage>
        <taxon>unclassified sequences</taxon>
        <taxon>metagenomes</taxon>
        <taxon>organismal metagenomes</taxon>
    </lineage>
</organism>
<dbReference type="EMBL" id="AMCI01002975">
    <property type="protein sequence ID" value="EJX01405.1"/>
    <property type="molecule type" value="Genomic_DNA"/>
</dbReference>
<gene>
    <name evidence="2" type="ORF">EVA_10497</name>
</gene>
<comment type="caution">
    <text evidence="2">The sequence shown here is derived from an EMBL/GenBank/DDBJ whole genome shotgun (WGS) entry which is preliminary data.</text>
</comment>
<dbReference type="InterPro" id="IPR025665">
    <property type="entry name" value="Beta-barrel_OMP_2"/>
</dbReference>
<evidence type="ECO:0000313" key="2">
    <source>
        <dbReference type="EMBL" id="EJX01405.1"/>
    </source>
</evidence>
<dbReference type="AlphaFoldDB" id="J9GNC8"/>
<dbReference type="SUPFAM" id="SSF56925">
    <property type="entry name" value="OMPA-like"/>
    <property type="match status" value="1"/>
</dbReference>
<name>J9GNC8_9ZZZZ</name>